<proteinExistence type="predicted"/>
<reference evidence="1 2" key="1">
    <citation type="submission" date="2019-03" db="EMBL/GenBank/DDBJ databases">
        <title>Genomic Encyclopedia of Type Strains, Phase IV (KMG-IV): sequencing the most valuable type-strain genomes for metagenomic binning, comparative biology and taxonomic classification.</title>
        <authorList>
            <person name="Goeker M."/>
        </authorList>
    </citation>
    <scope>NUCLEOTIDE SEQUENCE [LARGE SCALE GENOMIC DNA]</scope>
    <source>
        <strain evidence="1 2">DSM 13587</strain>
    </source>
</reference>
<comment type="caution">
    <text evidence="1">The sequence shown here is derived from an EMBL/GenBank/DDBJ whole genome shotgun (WGS) entry which is preliminary data.</text>
</comment>
<name>A0A4R3MUV7_9GAMM</name>
<dbReference type="EMBL" id="SMAO01000006">
    <property type="protein sequence ID" value="TCT20268.1"/>
    <property type="molecule type" value="Genomic_DNA"/>
</dbReference>
<organism evidence="1 2">
    <name type="scientific">Thiobaca trueperi</name>
    <dbReference type="NCBI Taxonomy" id="127458"/>
    <lineage>
        <taxon>Bacteria</taxon>
        <taxon>Pseudomonadati</taxon>
        <taxon>Pseudomonadota</taxon>
        <taxon>Gammaproteobacteria</taxon>
        <taxon>Chromatiales</taxon>
        <taxon>Chromatiaceae</taxon>
        <taxon>Thiobaca</taxon>
    </lineage>
</organism>
<dbReference type="AlphaFoldDB" id="A0A4R3MUV7"/>
<keyword evidence="2" id="KW-1185">Reference proteome</keyword>
<dbReference type="RefSeq" id="WP_132977662.1">
    <property type="nucleotide sequence ID" value="NZ_SMAO01000006.1"/>
</dbReference>
<dbReference type="OrthoDB" id="1437907at2"/>
<evidence type="ECO:0000313" key="1">
    <source>
        <dbReference type="EMBL" id="TCT20268.1"/>
    </source>
</evidence>
<accession>A0A4R3MUV7</accession>
<protein>
    <submittedName>
        <fullName evidence="1">Uncharacterized protein</fullName>
    </submittedName>
</protein>
<sequence>MLEQEALNHWRFFISLEKDLMTVKDYIEIAQDNYNSYSFELSKILQLSCAEIDCICRLLCKEIDPSTDYQDQAVFSGNIAQYRKTVLTNLPKLPEAEVHITTPGINAFRPWADWQSLDSPTWWKSYNNVKHYRHVCFKEANLKNVLEAMAALMIIASYLYRTVVAQPYANPMPPPKLFTSEYTSPFLLARANSELPDFA</sequence>
<dbReference type="Proteomes" id="UP000295717">
    <property type="component" value="Unassembled WGS sequence"/>
</dbReference>
<gene>
    <name evidence="1" type="ORF">EDC35_106195</name>
</gene>
<evidence type="ECO:0000313" key="2">
    <source>
        <dbReference type="Proteomes" id="UP000295717"/>
    </source>
</evidence>